<organism evidence="1 2">
    <name type="scientific">Cetraspora pellucida</name>
    <dbReference type="NCBI Taxonomy" id="1433469"/>
    <lineage>
        <taxon>Eukaryota</taxon>
        <taxon>Fungi</taxon>
        <taxon>Fungi incertae sedis</taxon>
        <taxon>Mucoromycota</taxon>
        <taxon>Glomeromycotina</taxon>
        <taxon>Glomeromycetes</taxon>
        <taxon>Diversisporales</taxon>
        <taxon>Gigasporaceae</taxon>
        <taxon>Cetraspora</taxon>
    </lineage>
</organism>
<reference evidence="1" key="1">
    <citation type="submission" date="2021-06" db="EMBL/GenBank/DDBJ databases">
        <authorList>
            <person name="Kallberg Y."/>
            <person name="Tangrot J."/>
            <person name="Rosling A."/>
        </authorList>
    </citation>
    <scope>NUCLEOTIDE SEQUENCE</scope>
    <source>
        <strain evidence="1">28 12/20/2015</strain>
    </source>
</reference>
<comment type="caution">
    <text evidence="1">The sequence shown here is derived from an EMBL/GenBank/DDBJ whole genome shotgun (WGS) entry which is preliminary data.</text>
</comment>
<evidence type="ECO:0000313" key="2">
    <source>
        <dbReference type="Proteomes" id="UP000789366"/>
    </source>
</evidence>
<evidence type="ECO:0000313" key="1">
    <source>
        <dbReference type="EMBL" id="CAG8534253.1"/>
    </source>
</evidence>
<dbReference type="EMBL" id="CAJVPW010004055">
    <property type="protein sequence ID" value="CAG8534253.1"/>
    <property type="molecule type" value="Genomic_DNA"/>
</dbReference>
<name>A0ACA9LM64_9GLOM</name>
<proteinExistence type="predicted"/>
<sequence>MFNITKKKTYYKPTDEEINAIIASIISENTQKVTIKIETITNKEQLEKEMMEFILEICQVKTQEEYALSFLINCINLLSVYLLQHSNGSKMFNLMNKNEFRHLWKALNEKIKMLKKIRNVTHHYDNLTNEELQQIFNHDALSIDSSQGLQYHIFMWCCLLFQSH</sequence>
<gene>
    <name evidence="1" type="ORF">SPELUC_LOCUS4507</name>
</gene>
<keyword evidence="2" id="KW-1185">Reference proteome</keyword>
<feature type="non-terminal residue" evidence="1">
    <location>
        <position position="164"/>
    </location>
</feature>
<dbReference type="Proteomes" id="UP000789366">
    <property type="component" value="Unassembled WGS sequence"/>
</dbReference>
<protein>
    <submittedName>
        <fullName evidence="1">6988_t:CDS:1</fullName>
    </submittedName>
</protein>
<accession>A0ACA9LM64</accession>